<keyword evidence="2" id="KW-1185">Reference proteome</keyword>
<dbReference type="GeneID" id="14866967"/>
<dbReference type="KEGG" id="dfa:DFA_10491"/>
<dbReference type="RefSeq" id="XP_004354391.1">
    <property type="nucleotide sequence ID" value="XM_004354339.1"/>
</dbReference>
<evidence type="ECO:0000313" key="1">
    <source>
        <dbReference type="EMBL" id="EGG15649.1"/>
    </source>
</evidence>
<dbReference type="EMBL" id="GL883026">
    <property type="protein sequence ID" value="EGG15649.1"/>
    <property type="molecule type" value="Genomic_DNA"/>
</dbReference>
<proteinExistence type="predicted"/>
<reference evidence="2" key="1">
    <citation type="journal article" date="2011" name="Genome Res.">
        <title>Phylogeny-wide analysis of social amoeba genomes highlights ancient origins for complex intercellular communication.</title>
        <authorList>
            <person name="Heidel A.J."/>
            <person name="Lawal H.M."/>
            <person name="Felder M."/>
            <person name="Schilde C."/>
            <person name="Helps N.R."/>
            <person name="Tunggal B."/>
            <person name="Rivero F."/>
            <person name="John U."/>
            <person name="Schleicher M."/>
            <person name="Eichinger L."/>
            <person name="Platzer M."/>
            <person name="Noegel A.A."/>
            <person name="Schaap P."/>
            <person name="Gloeckner G."/>
        </authorList>
    </citation>
    <scope>NUCLEOTIDE SEQUENCE [LARGE SCALE GENOMIC DNA]</scope>
    <source>
        <strain evidence="2">SH3</strain>
    </source>
</reference>
<sequence>MALYQLYKEYCNNNIKTIIPKNEAYKRLEEIGINSQKGRQNNVVYQYSKEQLLSIYKSKSL</sequence>
<organism evidence="1 2">
    <name type="scientific">Cavenderia fasciculata</name>
    <name type="common">Slime mold</name>
    <name type="synonym">Dictyostelium fasciculatum</name>
    <dbReference type="NCBI Taxonomy" id="261658"/>
    <lineage>
        <taxon>Eukaryota</taxon>
        <taxon>Amoebozoa</taxon>
        <taxon>Evosea</taxon>
        <taxon>Eumycetozoa</taxon>
        <taxon>Dictyostelia</taxon>
        <taxon>Acytosteliales</taxon>
        <taxon>Cavenderiaceae</taxon>
        <taxon>Cavenderia</taxon>
    </lineage>
</organism>
<dbReference type="Proteomes" id="UP000007797">
    <property type="component" value="Unassembled WGS sequence"/>
</dbReference>
<name>F4QAD0_CACFS</name>
<gene>
    <name evidence="1" type="ORF">DFA_10491</name>
</gene>
<evidence type="ECO:0000313" key="2">
    <source>
        <dbReference type="Proteomes" id="UP000007797"/>
    </source>
</evidence>
<accession>F4QAD0</accession>
<protein>
    <submittedName>
        <fullName evidence="1">Uncharacterized protein</fullName>
    </submittedName>
</protein>
<dbReference type="AlphaFoldDB" id="F4QAD0"/>